<feature type="domain" description="GHMP kinase C-terminal" evidence="7">
    <location>
        <begin position="247"/>
        <end position="317"/>
    </location>
</feature>
<dbReference type="RefSeq" id="WP_306680962.1">
    <property type="nucleotide sequence ID" value="NZ_JAVDBT010000012.1"/>
</dbReference>
<dbReference type="InterPro" id="IPR006203">
    <property type="entry name" value="GHMP_knse_ATP-bd_CS"/>
</dbReference>
<dbReference type="InterPro" id="IPR036554">
    <property type="entry name" value="GHMP_kinase_C_sf"/>
</dbReference>
<dbReference type="PRINTS" id="PR00960">
    <property type="entry name" value="LMBPPROTEIN"/>
</dbReference>
<evidence type="ECO:0000313" key="9">
    <source>
        <dbReference type="Proteomes" id="UP001239680"/>
    </source>
</evidence>
<evidence type="ECO:0000256" key="2">
    <source>
        <dbReference type="ARBA" id="ARBA00022741"/>
    </source>
</evidence>
<dbReference type="InterPro" id="IPR001174">
    <property type="entry name" value="HddA/FKP"/>
</dbReference>
<reference evidence="8 9" key="1">
    <citation type="submission" date="2023-08" db="EMBL/GenBank/DDBJ databases">
        <title>Characterization of two Paracoccaceae strains isolated from Phycosphere and proposal of Xinfangfangia lacusdiani sp. nov.</title>
        <authorList>
            <person name="Deng Y."/>
            <person name="Zhang Y.Q."/>
        </authorList>
    </citation>
    <scope>NUCLEOTIDE SEQUENCE [LARGE SCALE GENOMIC DNA]</scope>
    <source>
        <strain evidence="8 9">CPCC 101601</strain>
    </source>
</reference>
<accession>A0ABU0W0H5</accession>
<dbReference type="GO" id="GO:0016301">
    <property type="term" value="F:kinase activity"/>
    <property type="evidence" value="ECO:0007669"/>
    <property type="project" value="UniProtKB-KW"/>
</dbReference>
<dbReference type="PANTHER" id="PTHR32463">
    <property type="entry name" value="L-FUCOSE KINASE"/>
    <property type="match status" value="1"/>
</dbReference>
<keyword evidence="9" id="KW-1185">Reference proteome</keyword>
<dbReference type="Pfam" id="PF00288">
    <property type="entry name" value="GHMP_kinases_N"/>
    <property type="match status" value="1"/>
</dbReference>
<dbReference type="InterPro" id="IPR052203">
    <property type="entry name" value="GHMP_Kinase-Related"/>
</dbReference>
<evidence type="ECO:0000259" key="7">
    <source>
        <dbReference type="Pfam" id="PF08544"/>
    </source>
</evidence>
<evidence type="ECO:0000256" key="1">
    <source>
        <dbReference type="ARBA" id="ARBA00022679"/>
    </source>
</evidence>
<dbReference type="PIRSF" id="PIRSF036406">
    <property type="entry name" value="Hept_kin"/>
    <property type="match status" value="1"/>
</dbReference>
<keyword evidence="1" id="KW-0808">Transferase</keyword>
<keyword evidence="3 8" id="KW-0418">Kinase</keyword>
<evidence type="ECO:0000256" key="3">
    <source>
        <dbReference type="ARBA" id="ARBA00022777"/>
    </source>
</evidence>
<dbReference type="InterPro" id="IPR014606">
    <property type="entry name" value="Heptose_7-P_kinase"/>
</dbReference>
<keyword evidence="4" id="KW-0067">ATP-binding</keyword>
<dbReference type="InterPro" id="IPR006204">
    <property type="entry name" value="GHMP_kinase_N_dom"/>
</dbReference>
<dbReference type="Pfam" id="PF08544">
    <property type="entry name" value="GHMP_kinases_C"/>
    <property type="match status" value="1"/>
</dbReference>
<dbReference type="SUPFAM" id="SSF54211">
    <property type="entry name" value="Ribosomal protein S5 domain 2-like"/>
    <property type="match status" value="1"/>
</dbReference>
<gene>
    <name evidence="8" type="ORF">Q9295_12850</name>
</gene>
<organism evidence="8 9">
    <name type="scientific">Pseudogemmobacter lacusdianii</name>
    <dbReference type="NCBI Taxonomy" id="3069608"/>
    <lineage>
        <taxon>Bacteria</taxon>
        <taxon>Pseudomonadati</taxon>
        <taxon>Pseudomonadota</taxon>
        <taxon>Alphaproteobacteria</taxon>
        <taxon>Rhodobacterales</taxon>
        <taxon>Paracoccaceae</taxon>
        <taxon>Pseudogemmobacter</taxon>
    </lineage>
</organism>
<dbReference type="InterPro" id="IPR020568">
    <property type="entry name" value="Ribosomal_Su5_D2-typ_SF"/>
</dbReference>
<dbReference type="PANTHER" id="PTHR32463:SF0">
    <property type="entry name" value="L-FUCOSE KINASE"/>
    <property type="match status" value="1"/>
</dbReference>
<dbReference type="Proteomes" id="UP001239680">
    <property type="component" value="Unassembled WGS sequence"/>
</dbReference>
<comment type="caution">
    <text evidence="8">The sequence shown here is derived from an EMBL/GenBank/DDBJ whole genome shotgun (WGS) entry which is preliminary data.</text>
</comment>
<comment type="similarity">
    <text evidence="5">Belongs to the GHMP kinase family.</text>
</comment>
<proteinExistence type="inferred from homology"/>
<dbReference type="Gene3D" id="3.30.230.120">
    <property type="match status" value="1"/>
</dbReference>
<dbReference type="PROSITE" id="PS00627">
    <property type="entry name" value="GHMP_KINASES_ATP"/>
    <property type="match status" value="1"/>
</dbReference>
<feature type="domain" description="GHMP kinase N-terminal" evidence="6">
    <location>
        <begin position="85"/>
        <end position="173"/>
    </location>
</feature>
<name>A0ABU0W0H5_9RHOB</name>
<dbReference type="InterPro" id="IPR013750">
    <property type="entry name" value="GHMP_kinase_C_dom"/>
</dbReference>
<dbReference type="SUPFAM" id="SSF55060">
    <property type="entry name" value="GHMP Kinase, C-terminal domain"/>
    <property type="match status" value="1"/>
</dbReference>
<evidence type="ECO:0000256" key="5">
    <source>
        <dbReference type="ARBA" id="ARBA00038121"/>
    </source>
</evidence>
<evidence type="ECO:0000313" key="8">
    <source>
        <dbReference type="EMBL" id="MDQ2067258.1"/>
    </source>
</evidence>
<evidence type="ECO:0000256" key="4">
    <source>
        <dbReference type="ARBA" id="ARBA00022840"/>
    </source>
</evidence>
<keyword evidence="2" id="KW-0547">Nucleotide-binding</keyword>
<dbReference type="EMBL" id="JAVDBT010000012">
    <property type="protein sequence ID" value="MDQ2067258.1"/>
    <property type="molecule type" value="Genomic_DNA"/>
</dbReference>
<protein>
    <submittedName>
        <fullName evidence="8">GHMP kinase</fullName>
    </submittedName>
</protein>
<evidence type="ECO:0000259" key="6">
    <source>
        <dbReference type="Pfam" id="PF00288"/>
    </source>
</evidence>
<sequence>MRESFNKVRAKAPLRLGLAGGGTDVAPYSDAFGGMVLNATVSLYAYCTVTPRSDGLVSLEALDIDKSFQCPAQPSLPLGHELALVAQAYNRIVSDFCNGQPFAVTIRTHADVPPGSGLGSSSTMVVAVVTALCEYLRVPLGEYETARLAFNIERQDLGLSGGKQDQYAATFGGFNLMEFYAADRVIINPLRLRPWIISELEAGLILYFSGRSRASAAIIEEQVHNVKTGQSRSIEAMHRLKDQARQMKEALLLGDFAGFGEVLRDGWTAKRDMAANISTAEIEQVLDAAIATGAHGGKISGAGGGGFVMISVPPERKPGVLKALGSFRGNLFNCHFTQEGAQAWTVL</sequence>